<protein>
    <recommendedName>
        <fullName evidence="3">DUF4154 domain-containing protein</fullName>
    </recommendedName>
</protein>
<dbReference type="AlphaFoldDB" id="A0AA87Y2U7"/>
<gene>
    <name evidence="1" type="ORF">GCM10007388_22420</name>
</gene>
<reference evidence="1" key="1">
    <citation type="journal article" date="2014" name="Int. J. Syst. Evol. Microbiol.">
        <title>Complete genome sequence of Corynebacterium casei LMG S-19264T (=DSM 44701T), isolated from a smear-ripened cheese.</title>
        <authorList>
            <consortium name="US DOE Joint Genome Institute (JGI-PGF)"/>
            <person name="Walter F."/>
            <person name="Albersmeier A."/>
            <person name="Kalinowski J."/>
            <person name="Ruckert C."/>
        </authorList>
    </citation>
    <scope>NUCLEOTIDE SEQUENCE</scope>
    <source>
        <strain evidence="1">KCTC 12344</strain>
    </source>
</reference>
<organism evidence="1 2">
    <name type="scientific">Pseudoduganella plicata</name>
    <dbReference type="NCBI Taxonomy" id="321984"/>
    <lineage>
        <taxon>Bacteria</taxon>
        <taxon>Pseudomonadati</taxon>
        <taxon>Pseudomonadota</taxon>
        <taxon>Betaproteobacteria</taxon>
        <taxon>Burkholderiales</taxon>
        <taxon>Oxalobacteraceae</taxon>
        <taxon>Telluria group</taxon>
        <taxon>Pseudoduganella</taxon>
    </lineage>
</organism>
<dbReference type="Proteomes" id="UP000619512">
    <property type="component" value="Unassembled WGS sequence"/>
</dbReference>
<sequence length="175" mass="18428">MKRSDSFTHPARGHILAALPVLLATLLYAGPCGAQNDDSRLKAAFIFNIAQFTTWPQPAVRPLVVCASPVHSVWTGLRELDGKAAGGRAVTVIDSAAGKSCDVIVYSATAAPTMPPALAAGTLTIVDGVRTGHYGGAVTLIEEAPHLRFDIDTREAARAGLKFSSRLLQLARNVL</sequence>
<reference evidence="1" key="2">
    <citation type="submission" date="2022-12" db="EMBL/GenBank/DDBJ databases">
        <authorList>
            <person name="Sun Q."/>
            <person name="Kim S."/>
        </authorList>
    </citation>
    <scope>NUCLEOTIDE SEQUENCE</scope>
    <source>
        <strain evidence="1">KCTC 12344</strain>
    </source>
</reference>
<comment type="caution">
    <text evidence="1">The sequence shown here is derived from an EMBL/GenBank/DDBJ whole genome shotgun (WGS) entry which is preliminary data.</text>
</comment>
<dbReference type="EMBL" id="BMWW01000003">
    <property type="protein sequence ID" value="GGY88510.1"/>
    <property type="molecule type" value="Genomic_DNA"/>
</dbReference>
<dbReference type="Pfam" id="PF13689">
    <property type="entry name" value="DUF4154"/>
    <property type="match status" value="1"/>
</dbReference>
<dbReference type="InterPro" id="IPR025293">
    <property type="entry name" value="YfiR/HmsC-like"/>
</dbReference>
<evidence type="ECO:0000313" key="1">
    <source>
        <dbReference type="EMBL" id="GGY88510.1"/>
    </source>
</evidence>
<accession>A0AA87Y2U7</accession>
<name>A0AA87Y2U7_9BURK</name>
<evidence type="ECO:0008006" key="3">
    <source>
        <dbReference type="Google" id="ProtNLM"/>
    </source>
</evidence>
<proteinExistence type="predicted"/>
<dbReference type="RefSeq" id="WP_189568800.1">
    <property type="nucleotide sequence ID" value="NZ_BMWW01000003.1"/>
</dbReference>
<evidence type="ECO:0000313" key="2">
    <source>
        <dbReference type="Proteomes" id="UP000619512"/>
    </source>
</evidence>